<evidence type="ECO:0000313" key="1">
    <source>
        <dbReference type="EMBL" id="BBY31256.1"/>
    </source>
</evidence>
<proteinExistence type="predicted"/>
<dbReference type="RefSeq" id="WP_163800778.1">
    <property type="nucleotide sequence ID" value="NZ_AP022588.1"/>
</dbReference>
<gene>
    <name evidence="1" type="ORF">MSEDJ_53520</name>
</gene>
<organism evidence="1 2">
    <name type="scientific">Mycolicibacterium sediminis</name>
    <dbReference type="NCBI Taxonomy" id="1286180"/>
    <lineage>
        <taxon>Bacteria</taxon>
        <taxon>Bacillati</taxon>
        <taxon>Actinomycetota</taxon>
        <taxon>Actinomycetes</taxon>
        <taxon>Mycobacteriales</taxon>
        <taxon>Mycobacteriaceae</taxon>
        <taxon>Mycolicibacterium</taxon>
    </lineage>
</organism>
<dbReference type="Proteomes" id="UP000467193">
    <property type="component" value="Chromosome"/>
</dbReference>
<name>A0A7I7QZD2_9MYCO</name>
<dbReference type="AlphaFoldDB" id="A0A7I7QZD2"/>
<reference evidence="1 2" key="1">
    <citation type="journal article" date="2019" name="Emerg. Microbes Infect.">
        <title>Comprehensive subspecies identification of 175 nontuberculous mycobacteria species based on 7547 genomic profiles.</title>
        <authorList>
            <person name="Matsumoto Y."/>
            <person name="Kinjo T."/>
            <person name="Motooka D."/>
            <person name="Nabeya D."/>
            <person name="Jung N."/>
            <person name="Uechi K."/>
            <person name="Horii T."/>
            <person name="Iida T."/>
            <person name="Fujita J."/>
            <person name="Nakamura S."/>
        </authorList>
    </citation>
    <scope>NUCLEOTIDE SEQUENCE [LARGE SCALE GENOMIC DNA]</scope>
    <source>
        <strain evidence="1 2">JCM 17899</strain>
    </source>
</reference>
<dbReference type="KEGG" id="msei:MSEDJ_53520"/>
<evidence type="ECO:0000313" key="2">
    <source>
        <dbReference type="Proteomes" id="UP000467193"/>
    </source>
</evidence>
<dbReference type="EMBL" id="AP022588">
    <property type="protein sequence ID" value="BBY31256.1"/>
    <property type="molecule type" value="Genomic_DNA"/>
</dbReference>
<protein>
    <submittedName>
        <fullName evidence="1">Uncharacterized protein</fullName>
    </submittedName>
</protein>
<accession>A0A7I7QZD2</accession>
<sequence length="104" mass="11100">MVAGSGVDVTPPFVVSTPPECEFYRSAETALSSATGGDGDVFDAHGLRLSSAAGEVSVRSVEPDELAHLLRRWLGHADVLRESTASWPLWLLVHAAVEHRGYGD</sequence>
<keyword evidence="2" id="KW-1185">Reference proteome</keyword>